<dbReference type="EMBL" id="ML994661">
    <property type="protein sequence ID" value="KAF2179930.1"/>
    <property type="molecule type" value="Genomic_DNA"/>
</dbReference>
<reference evidence="1" key="1">
    <citation type="journal article" date="2020" name="Stud. Mycol.">
        <title>101 Dothideomycetes genomes: a test case for predicting lifestyles and emergence of pathogens.</title>
        <authorList>
            <person name="Haridas S."/>
            <person name="Albert R."/>
            <person name="Binder M."/>
            <person name="Bloem J."/>
            <person name="Labutti K."/>
            <person name="Salamov A."/>
            <person name="Andreopoulos B."/>
            <person name="Baker S."/>
            <person name="Barry K."/>
            <person name="Bills G."/>
            <person name="Bluhm B."/>
            <person name="Cannon C."/>
            <person name="Castanera R."/>
            <person name="Culley D."/>
            <person name="Daum C."/>
            <person name="Ezra D."/>
            <person name="Gonzalez J."/>
            <person name="Henrissat B."/>
            <person name="Kuo A."/>
            <person name="Liang C."/>
            <person name="Lipzen A."/>
            <person name="Lutzoni F."/>
            <person name="Magnuson J."/>
            <person name="Mondo S."/>
            <person name="Nolan M."/>
            <person name="Ohm R."/>
            <person name="Pangilinan J."/>
            <person name="Park H.-J."/>
            <person name="Ramirez L."/>
            <person name="Alfaro M."/>
            <person name="Sun H."/>
            <person name="Tritt A."/>
            <person name="Yoshinaga Y."/>
            <person name="Zwiers L.-H."/>
            <person name="Turgeon B."/>
            <person name="Goodwin S."/>
            <person name="Spatafora J."/>
            <person name="Crous P."/>
            <person name="Grigoriev I."/>
        </authorList>
    </citation>
    <scope>NUCLEOTIDE SEQUENCE</scope>
    <source>
        <strain evidence="1">CBS 207.26</strain>
    </source>
</reference>
<protein>
    <submittedName>
        <fullName evidence="1">Uncharacterized protein</fullName>
    </submittedName>
</protein>
<proteinExistence type="predicted"/>
<feature type="non-terminal residue" evidence="1">
    <location>
        <position position="1"/>
    </location>
</feature>
<dbReference type="Proteomes" id="UP000800200">
    <property type="component" value="Unassembled WGS sequence"/>
</dbReference>
<dbReference type="OrthoDB" id="2906425at2759"/>
<gene>
    <name evidence="1" type="ORF">K469DRAFT_594130</name>
</gene>
<sequence length="91" mass="10314">ERLLNEAYALNLVRQYTSILVPEVLDYGVDEIGRTFVMIERIYGITLESIGKECWMPSSERKAHVSRGECKTCADITHTNANSFITSYVVP</sequence>
<dbReference type="AlphaFoldDB" id="A0A6A6DPT4"/>
<evidence type="ECO:0000313" key="1">
    <source>
        <dbReference type="EMBL" id="KAF2179930.1"/>
    </source>
</evidence>
<organism evidence="1 2">
    <name type="scientific">Zopfia rhizophila CBS 207.26</name>
    <dbReference type="NCBI Taxonomy" id="1314779"/>
    <lineage>
        <taxon>Eukaryota</taxon>
        <taxon>Fungi</taxon>
        <taxon>Dikarya</taxon>
        <taxon>Ascomycota</taxon>
        <taxon>Pezizomycotina</taxon>
        <taxon>Dothideomycetes</taxon>
        <taxon>Dothideomycetes incertae sedis</taxon>
        <taxon>Zopfiaceae</taxon>
        <taxon>Zopfia</taxon>
    </lineage>
</organism>
<name>A0A6A6DPT4_9PEZI</name>
<keyword evidence="2" id="KW-1185">Reference proteome</keyword>
<evidence type="ECO:0000313" key="2">
    <source>
        <dbReference type="Proteomes" id="UP000800200"/>
    </source>
</evidence>
<accession>A0A6A6DPT4</accession>